<organism evidence="6 7">
    <name type="scientific">Nostoc azollae (strain 0708)</name>
    <name type="common">Anabaena azollae (strain 0708)</name>
    <dbReference type="NCBI Taxonomy" id="551115"/>
    <lineage>
        <taxon>Bacteria</taxon>
        <taxon>Bacillati</taxon>
        <taxon>Cyanobacteriota</taxon>
        <taxon>Cyanophyceae</taxon>
        <taxon>Nostocales</taxon>
        <taxon>Nostocaceae</taxon>
        <taxon>Trichormus</taxon>
    </lineage>
</organism>
<dbReference type="HOGENOM" id="CLU_064903_8_0_3"/>
<proteinExistence type="inferred from homology"/>
<evidence type="ECO:0000256" key="3">
    <source>
        <dbReference type="ARBA" id="ARBA00024446"/>
    </source>
</evidence>
<dbReference type="Proteomes" id="UP000001511">
    <property type="component" value="Chromosome"/>
</dbReference>
<dbReference type="RefSeq" id="WP_013191267.1">
    <property type="nucleotide sequence ID" value="NC_014248.1"/>
</dbReference>
<comment type="similarity">
    <text evidence="4">Belongs to the bacterial microcompartments protein family.</text>
</comment>
<dbReference type="GO" id="GO:0015977">
    <property type="term" value="P:carbon fixation"/>
    <property type="evidence" value="ECO:0007669"/>
    <property type="project" value="UniProtKB-KW"/>
</dbReference>
<protein>
    <submittedName>
        <fullName evidence="6">Microcompartments protein</fullName>
    </submittedName>
</protein>
<dbReference type="OrthoDB" id="7057533at2"/>
<sequence>MTLVLGVIEVYGVPAAVEAADAICKATSITFVGYENTDLGIITIIRGDIGEVNMSVNEGLESVRT</sequence>
<dbReference type="InterPro" id="IPR044872">
    <property type="entry name" value="CcmK/CsoS1_BMC"/>
</dbReference>
<dbReference type="Pfam" id="PF00936">
    <property type="entry name" value="BMC"/>
    <property type="match status" value="1"/>
</dbReference>
<name>D7DXH4_NOSA0</name>
<evidence type="ECO:0000259" key="5">
    <source>
        <dbReference type="PROSITE" id="PS51930"/>
    </source>
</evidence>
<keyword evidence="3" id="KW-1283">Bacterial microcompartment</keyword>
<evidence type="ECO:0000256" key="1">
    <source>
        <dbReference type="ARBA" id="ARBA00023300"/>
    </source>
</evidence>
<accession>D7DXH4</accession>
<evidence type="ECO:0000256" key="2">
    <source>
        <dbReference type="ARBA" id="ARBA00023587"/>
    </source>
</evidence>
<dbReference type="PANTHER" id="PTHR33941:SF13">
    <property type="entry name" value="CARBOXYSOME SHELL PROTEIN CCMK4"/>
    <property type="match status" value="1"/>
</dbReference>
<reference evidence="6 7" key="1">
    <citation type="journal article" date="2010" name="PLoS ONE">
        <title>Genome erosion in a nitrogen-fixing vertically transmitted endosymbiotic multicellular cyanobacterium.</title>
        <authorList>
            <person name="Ran L."/>
            <person name="Larsson J."/>
            <person name="Vigil-Stenman T."/>
            <person name="Nylander J.A."/>
            <person name="Ininbergs K."/>
            <person name="Zheng W.W."/>
            <person name="Lapidus A."/>
            <person name="Lowry S."/>
            <person name="Haselkorn R."/>
            <person name="Bergman B."/>
        </authorList>
    </citation>
    <scope>NUCLEOTIDE SEQUENCE [LARGE SCALE GENOMIC DNA]</scope>
    <source>
        <strain evidence="6 7">0708</strain>
    </source>
</reference>
<dbReference type="KEGG" id="naz:Aazo_2273"/>
<keyword evidence="7" id="KW-1185">Reference proteome</keyword>
<dbReference type="InterPro" id="IPR037233">
    <property type="entry name" value="CcmK-like_sf"/>
</dbReference>
<dbReference type="Gene3D" id="3.30.70.1710">
    <property type="match status" value="1"/>
</dbReference>
<evidence type="ECO:0000313" key="6">
    <source>
        <dbReference type="EMBL" id="ADI64250.1"/>
    </source>
</evidence>
<dbReference type="InterPro" id="IPR050575">
    <property type="entry name" value="BMC_shell"/>
</dbReference>
<dbReference type="EMBL" id="CP002059">
    <property type="protein sequence ID" value="ADI64250.1"/>
    <property type="molecule type" value="Genomic_DNA"/>
</dbReference>
<dbReference type="STRING" id="551115.Aazo_2273"/>
<evidence type="ECO:0000313" key="7">
    <source>
        <dbReference type="Proteomes" id="UP000001511"/>
    </source>
</evidence>
<evidence type="ECO:0000256" key="4">
    <source>
        <dbReference type="PROSITE-ProRule" id="PRU01278"/>
    </source>
</evidence>
<dbReference type="eggNOG" id="COG4577">
    <property type="taxonomic scope" value="Bacteria"/>
</dbReference>
<dbReference type="InterPro" id="IPR000249">
    <property type="entry name" value="BMC_dom"/>
</dbReference>
<comment type="subcellular location">
    <subcellularLocation>
        <location evidence="2">Carboxysome</location>
    </subcellularLocation>
</comment>
<keyword evidence="1" id="KW-0120">Carbon dioxide fixation</keyword>
<dbReference type="PANTHER" id="PTHR33941">
    <property type="entry name" value="PROPANEDIOL UTILIZATION PROTEIN PDUA"/>
    <property type="match status" value="1"/>
</dbReference>
<dbReference type="PROSITE" id="PS51930">
    <property type="entry name" value="BMC_2"/>
    <property type="match status" value="1"/>
</dbReference>
<feature type="domain" description="BMC" evidence="5">
    <location>
        <begin position="4"/>
        <end position="65"/>
    </location>
</feature>
<dbReference type="SUPFAM" id="SSF143414">
    <property type="entry name" value="CcmK-like"/>
    <property type="match status" value="1"/>
</dbReference>
<dbReference type="GO" id="GO:0031470">
    <property type="term" value="C:carboxysome"/>
    <property type="evidence" value="ECO:0007669"/>
    <property type="project" value="UniProtKB-SubCell"/>
</dbReference>
<gene>
    <name evidence="6" type="ordered locus">Aazo_2273</name>
</gene>
<dbReference type="AlphaFoldDB" id="D7DXH4"/>
<dbReference type="SMART" id="SM00877">
    <property type="entry name" value="BMC"/>
    <property type="match status" value="1"/>
</dbReference>